<keyword evidence="1" id="KW-1133">Transmembrane helix</keyword>
<reference evidence="2" key="2">
    <citation type="submission" date="2013-11" db="EMBL/GenBank/DDBJ databases">
        <title>Draft genome sequence of Bacteroides uniformis (ATCC 8492).</title>
        <authorList>
            <person name="Sudarsanam P."/>
            <person name="Ley R."/>
            <person name="Guruge J."/>
            <person name="Turnbaugh P.J."/>
            <person name="Mahowald M."/>
            <person name="Liep D."/>
            <person name="Gordon J."/>
        </authorList>
    </citation>
    <scope>NUCLEOTIDE SEQUENCE</scope>
    <source>
        <strain evidence="2">ATCC 8492</strain>
    </source>
</reference>
<protein>
    <recommendedName>
        <fullName evidence="4">Glycosyl hydrolase family 43</fullName>
    </recommendedName>
</protein>
<dbReference type="Gene3D" id="2.115.10.20">
    <property type="entry name" value="Glycosyl hydrolase domain, family 43"/>
    <property type="match status" value="1"/>
</dbReference>
<proteinExistence type="predicted"/>
<evidence type="ECO:0000313" key="3">
    <source>
        <dbReference type="Proteomes" id="UP000004110"/>
    </source>
</evidence>
<evidence type="ECO:0008006" key="4">
    <source>
        <dbReference type="Google" id="ProtNLM"/>
    </source>
</evidence>
<keyword evidence="1" id="KW-0812">Transmembrane</keyword>
<accession>A0ABC9NF79</accession>
<dbReference type="InterPro" id="IPR023296">
    <property type="entry name" value="Glyco_hydro_beta-prop_sf"/>
</dbReference>
<organism evidence="2 3">
    <name type="scientific">Bacteroides uniformis (strain ATCC 8492 / DSM 6597 / CCUG 4942 / CIP 103695 / JCM 5828 / KCTC 5204 / NCTC 13054 / VPI 0061)</name>
    <dbReference type="NCBI Taxonomy" id="411479"/>
    <lineage>
        <taxon>Bacteria</taxon>
        <taxon>Pseudomonadati</taxon>
        <taxon>Bacteroidota</taxon>
        <taxon>Bacteroidia</taxon>
        <taxon>Bacteroidales</taxon>
        <taxon>Bacteroidaceae</taxon>
        <taxon>Bacteroides</taxon>
    </lineage>
</organism>
<keyword evidence="1" id="KW-0472">Membrane</keyword>
<comment type="caution">
    <text evidence="2">The sequence shown here is derived from an EMBL/GenBank/DDBJ whole genome shotgun (WGS) entry which is preliminary data.</text>
</comment>
<evidence type="ECO:0000256" key="1">
    <source>
        <dbReference type="SAM" id="Phobius"/>
    </source>
</evidence>
<dbReference type="CDD" id="cd08994">
    <property type="entry name" value="GH43_62_32_68_117_130-like"/>
    <property type="match status" value="1"/>
</dbReference>
<evidence type="ECO:0000313" key="2">
    <source>
        <dbReference type="EMBL" id="EDO55354.1"/>
    </source>
</evidence>
<keyword evidence="3" id="KW-1185">Reference proteome</keyword>
<dbReference type="SUPFAM" id="SSF75005">
    <property type="entry name" value="Arabinanase/levansucrase/invertase"/>
    <property type="match status" value="1"/>
</dbReference>
<dbReference type="EMBL" id="AAYH02000038">
    <property type="protein sequence ID" value="EDO55354.1"/>
    <property type="molecule type" value="Genomic_DNA"/>
</dbReference>
<dbReference type="Proteomes" id="UP000004110">
    <property type="component" value="Unassembled WGS sequence"/>
</dbReference>
<reference evidence="2" key="1">
    <citation type="submission" date="2007-06" db="EMBL/GenBank/DDBJ databases">
        <authorList>
            <person name="Fulton L."/>
            <person name="Clifton S."/>
            <person name="Fulton B."/>
            <person name="Xu J."/>
            <person name="Minx P."/>
            <person name="Pepin K.H."/>
            <person name="Johnson M."/>
            <person name="Thiruvilangam P."/>
            <person name="Bhonagiri V."/>
            <person name="Nash W.E."/>
            <person name="Mardis E.R."/>
            <person name="Wilson R.K."/>
        </authorList>
    </citation>
    <scope>NUCLEOTIDE SEQUENCE [LARGE SCALE GENOMIC DNA]</scope>
    <source>
        <strain evidence="2">ATCC 8492</strain>
    </source>
</reference>
<dbReference type="AlphaFoldDB" id="A0ABC9NF79"/>
<name>A0ABC9NF79_BACUC</name>
<feature type="transmembrane region" description="Helical" evidence="1">
    <location>
        <begin position="41"/>
        <end position="57"/>
    </location>
</feature>
<sequence length="433" mass="49280">MSDYIFSKYNERQREEMTAIIQNRCSFRTELAECGNRHKKIGYLCFIIITLLTTLPMKRHHLLFLFAAFIAITSSAQKLDNLVELKQKSENPLFHHLDKAPRTPAFECEGYWAWGSSVVKGDDGKYHMFVSRFPKSLPFHPGWMVASEIVHAVSEIPQGPYRFSEVALPARGAQYWDGRSTHNPRILRQNGKYYLIYMGSTHPFADPTYEQLTLKSPWCTVARANKRVGLAVADSPYGPWKRLDEPILKTKPNTFYSFLTSNPSPIIQEDGSVMMIFKGRHYTNGYLHSAMSLGMAYAPTIEGPYRVLNNDCPIFEVDGQGEAEDPFLWKDANGYHAIFKDHVAKFTGERGGGVMAHSKDGIQWTVDKDPKAYSLTVEWEDGSVEKQGQLERPFILFEDGKPAYIFFATMDGPGGFENASRSWNMVIPIKDRK</sequence>
<gene>
    <name evidence="2" type="ORF">BACUNI_01026</name>
</gene>